<feature type="compositionally biased region" description="Polar residues" evidence="1">
    <location>
        <begin position="320"/>
        <end position="335"/>
    </location>
</feature>
<sequence>EPDLHEKAAGPALPLPPPTSPKPRHWKRLLLQRESGQTWKTFWRKSPYKADTDETIEKQDYSGIQQPETQHRKKLNEAERRPLPKQTRRTQSYQWVERSKGGATPTELEPRQQVGLVDKTNTPPANGMRPQERNLSITDFPHLPTRLAENEQRNEKAPQLQEEQYTAEPNGPSGNPRAEPTEITQNGQNIYHIPSTEEVMEELHEVTLQYLNCPDPKEAAARCQRVLISDARGDMEEAASAIIAAAIRNAPRQPTRTSTTTSNSGFQPDQVLIPQENQEILIEGRPELELQKRKRGRPTKTKIGLSPKIFVGTNLRKRNFSQVQGSPSRSKNSPG</sequence>
<accession>A0ABQ7Z0Y5</accession>
<evidence type="ECO:0000313" key="2">
    <source>
        <dbReference type="EMBL" id="KAH0873844.1"/>
    </source>
</evidence>
<evidence type="ECO:0000313" key="3">
    <source>
        <dbReference type="Proteomes" id="UP000824890"/>
    </source>
</evidence>
<proteinExistence type="predicted"/>
<feature type="compositionally biased region" description="Basic and acidic residues" evidence="1">
    <location>
        <begin position="48"/>
        <end position="60"/>
    </location>
</feature>
<feature type="non-terminal residue" evidence="2">
    <location>
        <position position="1"/>
    </location>
</feature>
<feature type="non-terminal residue" evidence="2">
    <location>
        <position position="335"/>
    </location>
</feature>
<comment type="caution">
    <text evidence="2">The sequence shown here is derived from an EMBL/GenBank/DDBJ whole genome shotgun (WGS) entry which is preliminary data.</text>
</comment>
<keyword evidence="3" id="KW-1185">Reference proteome</keyword>
<dbReference type="EMBL" id="JAGKQM010000016">
    <property type="protein sequence ID" value="KAH0873844.1"/>
    <property type="molecule type" value="Genomic_DNA"/>
</dbReference>
<reference evidence="2 3" key="1">
    <citation type="submission" date="2021-05" db="EMBL/GenBank/DDBJ databases">
        <title>Genome Assembly of Synthetic Allotetraploid Brassica napus Reveals Homoeologous Exchanges between Subgenomes.</title>
        <authorList>
            <person name="Davis J.T."/>
        </authorList>
    </citation>
    <scope>NUCLEOTIDE SEQUENCE [LARGE SCALE GENOMIC DNA]</scope>
    <source>
        <strain evidence="3">cv. Da-Ae</strain>
        <tissue evidence="2">Seedling</tissue>
    </source>
</reference>
<gene>
    <name evidence="2" type="ORF">HID58_071206</name>
</gene>
<evidence type="ECO:0000256" key="1">
    <source>
        <dbReference type="SAM" id="MobiDB-lite"/>
    </source>
</evidence>
<feature type="region of interest" description="Disordered" evidence="1">
    <location>
        <begin position="1"/>
        <end position="26"/>
    </location>
</feature>
<feature type="region of interest" description="Disordered" evidence="1">
    <location>
        <begin position="286"/>
        <end position="335"/>
    </location>
</feature>
<protein>
    <submittedName>
        <fullName evidence="2">Uncharacterized protein</fullName>
    </submittedName>
</protein>
<organism evidence="2 3">
    <name type="scientific">Brassica napus</name>
    <name type="common">Rape</name>
    <dbReference type="NCBI Taxonomy" id="3708"/>
    <lineage>
        <taxon>Eukaryota</taxon>
        <taxon>Viridiplantae</taxon>
        <taxon>Streptophyta</taxon>
        <taxon>Embryophyta</taxon>
        <taxon>Tracheophyta</taxon>
        <taxon>Spermatophyta</taxon>
        <taxon>Magnoliopsida</taxon>
        <taxon>eudicotyledons</taxon>
        <taxon>Gunneridae</taxon>
        <taxon>Pentapetalae</taxon>
        <taxon>rosids</taxon>
        <taxon>malvids</taxon>
        <taxon>Brassicales</taxon>
        <taxon>Brassicaceae</taxon>
        <taxon>Brassiceae</taxon>
        <taxon>Brassica</taxon>
    </lineage>
</organism>
<feature type="region of interest" description="Disordered" evidence="1">
    <location>
        <begin position="40"/>
        <end position="182"/>
    </location>
</feature>
<name>A0ABQ7Z0Y5_BRANA</name>
<dbReference type="Proteomes" id="UP000824890">
    <property type="component" value="Unassembled WGS sequence"/>
</dbReference>